<keyword evidence="3" id="KW-1185">Reference proteome</keyword>
<sequence length="187" mass="21944">MKISKVKLMVIFIILLLLFLDSLNLNYSEKPKKSDVIIMLGGGGPERMEKTAELYRQGYANKVMISPVIEHETSTQSVALAMKLGINREDIIHERHAYNTFTNATYTLSIAQQLEYDSAIIVSSDYHMKRSKMIFDRENRNRFDLTYVSALPQDGTRWYMKKDALQNWSSELKKYWGYQFRLYKYTK</sequence>
<dbReference type="Pfam" id="PF02698">
    <property type="entry name" value="DUF218"/>
    <property type="match status" value="1"/>
</dbReference>
<feature type="domain" description="DUF218" evidence="1">
    <location>
        <begin position="35"/>
        <end position="169"/>
    </location>
</feature>
<evidence type="ECO:0000313" key="3">
    <source>
        <dbReference type="Proteomes" id="UP000277108"/>
    </source>
</evidence>
<dbReference type="InterPro" id="IPR051599">
    <property type="entry name" value="Cell_Envelope_Assoc"/>
</dbReference>
<gene>
    <name evidence="2" type="ORF">EDD62_0928</name>
</gene>
<evidence type="ECO:0000313" key="2">
    <source>
        <dbReference type="EMBL" id="RPF58284.1"/>
    </source>
</evidence>
<dbReference type="Gene3D" id="3.40.50.620">
    <property type="entry name" value="HUPs"/>
    <property type="match status" value="1"/>
</dbReference>
<dbReference type="RefSeq" id="WP_123807708.1">
    <property type="nucleotide sequence ID" value="NZ_RKRK01000002.1"/>
</dbReference>
<dbReference type="AlphaFoldDB" id="A0A3N5BK81"/>
<accession>A0A3N5BK81</accession>
<dbReference type="InterPro" id="IPR014729">
    <property type="entry name" value="Rossmann-like_a/b/a_fold"/>
</dbReference>
<dbReference type="Proteomes" id="UP000277108">
    <property type="component" value="Unassembled WGS sequence"/>
</dbReference>
<dbReference type="PANTHER" id="PTHR30336">
    <property type="entry name" value="INNER MEMBRANE PROTEIN, PROBABLE PERMEASE"/>
    <property type="match status" value="1"/>
</dbReference>
<proteinExistence type="predicted"/>
<dbReference type="InterPro" id="IPR003848">
    <property type="entry name" value="DUF218"/>
</dbReference>
<name>A0A3N5BK81_9BACL</name>
<reference evidence="2 3" key="1">
    <citation type="submission" date="2018-11" db="EMBL/GenBank/DDBJ databases">
        <title>Genomic Encyclopedia of Type Strains, Phase IV (KMG-IV): sequencing the most valuable type-strain genomes for metagenomic binning, comparative biology and taxonomic classification.</title>
        <authorList>
            <person name="Goeker M."/>
        </authorList>
    </citation>
    <scope>NUCLEOTIDE SEQUENCE [LARGE SCALE GENOMIC DNA]</scope>
    <source>
        <strain evidence="2 3">DSM 29158</strain>
    </source>
</reference>
<evidence type="ECO:0000259" key="1">
    <source>
        <dbReference type="Pfam" id="PF02698"/>
    </source>
</evidence>
<dbReference type="EMBL" id="RKRK01000002">
    <property type="protein sequence ID" value="RPF58284.1"/>
    <property type="molecule type" value="Genomic_DNA"/>
</dbReference>
<dbReference type="CDD" id="cd06259">
    <property type="entry name" value="YdcF-like"/>
    <property type="match status" value="1"/>
</dbReference>
<dbReference type="OrthoDB" id="9782395at2"/>
<dbReference type="PANTHER" id="PTHR30336:SF20">
    <property type="entry name" value="DUF218 DOMAIN-CONTAINING PROTEIN"/>
    <property type="match status" value="1"/>
</dbReference>
<dbReference type="GO" id="GO:0005886">
    <property type="term" value="C:plasma membrane"/>
    <property type="evidence" value="ECO:0007669"/>
    <property type="project" value="TreeGrafter"/>
</dbReference>
<comment type="caution">
    <text evidence="2">The sequence shown here is derived from an EMBL/GenBank/DDBJ whole genome shotgun (WGS) entry which is preliminary data.</text>
</comment>
<organism evidence="2 3">
    <name type="scientific">Abyssicoccus albus</name>
    <dbReference type="NCBI Taxonomy" id="1817405"/>
    <lineage>
        <taxon>Bacteria</taxon>
        <taxon>Bacillati</taxon>
        <taxon>Bacillota</taxon>
        <taxon>Bacilli</taxon>
        <taxon>Bacillales</taxon>
        <taxon>Abyssicoccaceae</taxon>
    </lineage>
</organism>
<protein>
    <submittedName>
        <fullName evidence="2">DUF218 domain-containing protein</fullName>
    </submittedName>
</protein>